<reference evidence="2" key="1">
    <citation type="submission" date="2021-06" db="EMBL/GenBank/DDBJ databases">
        <title>Comparative genomics, transcriptomics and evolutionary studies reveal genomic signatures of adaptation to plant cell wall in hemibiotrophic fungi.</title>
        <authorList>
            <consortium name="DOE Joint Genome Institute"/>
            <person name="Baroncelli R."/>
            <person name="Diaz J.F."/>
            <person name="Benocci T."/>
            <person name="Peng M."/>
            <person name="Battaglia E."/>
            <person name="Haridas S."/>
            <person name="Andreopoulos W."/>
            <person name="Labutti K."/>
            <person name="Pangilinan J."/>
            <person name="Floch G.L."/>
            <person name="Makela M.R."/>
            <person name="Henrissat B."/>
            <person name="Grigoriev I.V."/>
            <person name="Crouch J.A."/>
            <person name="De Vries R.P."/>
            <person name="Sukno S.A."/>
            <person name="Thon M.R."/>
        </authorList>
    </citation>
    <scope>NUCLEOTIDE SEQUENCE</scope>
    <source>
        <strain evidence="2">CBS 125086</strain>
    </source>
</reference>
<protein>
    <submittedName>
        <fullName evidence="2">Uncharacterized protein</fullName>
    </submittedName>
</protein>
<sequence>MLLVGKATSIWQRMQYPGRSELTPLIAVLLSRLSPYILNSYQHHPFGDEPVKRCGGVREGGTAVASTIPSPQVLGPSNHWLVPTNSILHTHTRAKSGRDENSSYRHPTYDTKRVFFHRTPKSACTHAIVIGPPRQQNVVYRKRKQNRKGTGKRHSVKSRASEEIF</sequence>
<evidence type="ECO:0000313" key="2">
    <source>
        <dbReference type="EMBL" id="KAK1574254.1"/>
    </source>
</evidence>
<comment type="caution">
    <text evidence="2">The sequence shown here is derived from an EMBL/GenBank/DDBJ whole genome shotgun (WGS) entry which is preliminary data.</text>
</comment>
<feature type="region of interest" description="Disordered" evidence="1">
    <location>
        <begin position="141"/>
        <end position="165"/>
    </location>
</feature>
<keyword evidence="3" id="KW-1185">Reference proteome</keyword>
<gene>
    <name evidence="2" type="ORF">LY79DRAFT_371547</name>
</gene>
<dbReference type="EMBL" id="JAHLJV010000078">
    <property type="protein sequence ID" value="KAK1574254.1"/>
    <property type="molecule type" value="Genomic_DNA"/>
</dbReference>
<dbReference type="GeneID" id="85437071"/>
<dbReference type="RefSeq" id="XP_060409793.1">
    <property type="nucleotide sequence ID" value="XM_060552831.1"/>
</dbReference>
<evidence type="ECO:0000256" key="1">
    <source>
        <dbReference type="SAM" id="MobiDB-lite"/>
    </source>
</evidence>
<dbReference type="Proteomes" id="UP001230504">
    <property type="component" value="Unassembled WGS sequence"/>
</dbReference>
<proteinExistence type="predicted"/>
<name>A0AAD8PPX7_9PEZI</name>
<organism evidence="2 3">
    <name type="scientific">Colletotrichum navitas</name>
    <dbReference type="NCBI Taxonomy" id="681940"/>
    <lineage>
        <taxon>Eukaryota</taxon>
        <taxon>Fungi</taxon>
        <taxon>Dikarya</taxon>
        <taxon>Ascomycota</taxon>
        <taxon>Pezizomycotina</taxon>
        <taxon>Sordariomycetes</taxon>
        <taxon>Hypocreomycetidae</taxon>
        <taxon>Glomerellales</taxon>
        <taxon>Glomerellaceae</taxon>
        <taxon>Colletotrichum</taxon>
        <taxon>Colletotrichum graminicola species complex</taxon>
    </lineage>
</organism>
<dbReference type="AlphaFoldDB" id="A0AAD8PPX7"/>
<feature type="compositionally biased region" description="Basic residues" evidence="1">
    <location>
        <begin position="141"/>
        <end position="157"/>
    </location>
</feature>
<evidence type="ECO:0000313" key="3">
    <source>
        <dbReference type="Proteomes" id="UP001230504"/>
    </source>
</evidence>
<accession>A0AAD8PPX7</accession>